<evidence type="ECO:0000313" key="2">
    <source>
        <dbReference type="Proteomes" id="UP000596123"/>
    </source>
</evidence>
<keyword evidence="2" id="KW-1185">Reference proteome</keyword>
<reference evidence="1 2" key="1">
    <citation type="submission" date="2020-12" db="EMBL/GenBank/DDBJ databases">
        <title>Complete genome sequence of Erwinia phage pEa_SNUABM_5.</title>
        <authorList>
            <person name="Kim S.G."/>
            <person name="Lee S.B."/>
            <person name="Kwon J."/>
            <person name="Park S.C."/>
        </authorList>
    </citation>
    <scope>NUCLEOTIDE SEQUENCE [LARGE SCALE GENOMIC DNA]</scope>
</reference>
<accession>A0A7T8EPN9</accession>
<organism evidence="1 2">
    <name type="scientific">Erwinia phage pEa_SNUABM_5</name>
    <dbReference type="NCBI Taxonomy" id="2797313"/>
    <lineage>
        <taxon>Viruses</taxon>
        <taxon>Duplodnaviria</taxon>
        <taxon>Heunggongvirae</taxon>
        <taxon>Uroviricota</taxon>
        <taxon>Caudoviricetes</taxon>
        <taxon>Rivsvirus</taxon>
        <taxon>Rivsvirus SNUABM5</taxon>
    </lineage>
</organism>
<sequence>MCQRTLVRLRYHSRNASWINRTAEPLSLKRTAAQVDCGVFTTAVKGCRTVQLSPNLVNFYQGQDLVGQSVWHQSPEGDTELQFRLLAPH</sequence>
<protein>
    <submittedName>
        <fullName evidence="1">Uncharacterized protein</fullName>
    </submittedName>
</protein>
<evidence type="ECO:0000313" key="1">
    <source>
        <dbReference type="EMBL" id="QQO90396.1"/>
    </source>
</evidence>
<gene>
    <name evidence="1" type="ORF">pEaSNUABM5_00254</name>
</gene>
<dbReference type="Proteomes" id="UP000596123">
    <property type="component" value="Segment"/>
</dbReference>
<proteinExistence type="predicted"/>
<name>A0A7T8EPN9_9CAUD</name>
<dbReference type="EMBL" id="MW366843">
    <property type="protein sequence ID" value="QQO90396.1"/>
    <property type="molecule type" value="Genomic_DNA"/>
</dbReference>